<evidence type="ECO:0000313" key="1">
    <source>
        <dbReference type="EMBL" id="MBX8643912.1"/>
    </source>
</evidence>
<evidence type="ECO:0000313" key="2">
    <source>
        <dbReference type="Proteomes" id="UP000750197"/>
    </source>
</evidence>
<gene>
    <name evidence="1" type="ORF">KIY12_04215</name>
</gene>
<sequence length="99" mass="12070">MSEKYTIRQIARALYFTFEPIKCMECKRRKPAFDFPIIDWHGVSYCRKCKNKILDGFDFYESFRPFKQMADHFWNALEWIRKENSDGLYFGVKKMKEGF</sequence>
<proteinExistence type="predicted"/>
<reference evidence="1" key="1">
    <citation type="submission" date="2021-05" db="EMBL/GenBank/DDBJ databases">
        <title>Genomic insights into ecological role and evolution of a novel Thermoplasmata order Candidatus Sysuiplasmatales.</title>
        <authorList>
            <person name="Yuan Y."/>
        </authorList>
    </citation>
    <scope>NUCLEOTIDE SEQUENCE</scope>
    <source>
        <strain evidence="1">TUT19-bin139</strain>
    </source>
</reference>
<dbReference type="EMBL" id="JAHEAC010000026">
    <property type="protein sequence ID" value="MBX8643912.1"/>
    <property type="molecule type" value="Genomic_DNA"/>
</dbReference>
<dbReference type="AlphaFoldDB" id="A0A8J7YST6"/>
<organism evidence="1 2">
    <name type="scientific">Candidatus Sysuiplasma superficiale</name>
    <dbReference type="NCBI Taxonomy" id="2823368"/>
    <lineage>
        <taxon>Archaea</taxon>
        <taxon>Methanobacteriati</taxon>
        <taxon>Thermoplasmatota</taxon>
        <taxon>Thermoplasmata</taxon>
        <taxon>Candidatus Sysuiplasmatales</taxon>
        <taxon>Candidatus Sysuiplasmataceae</taxon>
        <taxon>Candidatus Sysuiplasma</taxon>
    </lineage>
</organism>
<dbReference type="Proteomes" id="UP000750197">
    <property type="component" value="Unassembled WGS sequence"/>
</dbReference>
<accession>A0A8J7YST6</accession>
<protein>
    <submittedName>
        <fullName evidence="1">Uncharacterized protein</fullName>
    </submittedName>
</protein>
<comment type="caution">
    <text evidence="1">The sequence shown here is derived from an EMBL/GenBank/DDBJ whole genome shotgun (WGS) entry which is preliminary data.</text>
</comment>
<name>A0A8J7YST6_9ARCH</name>